<name>A0ACC8XHG9_9FIRM</name>
<dbReference type="EMBL" id="LJHD01000163">
    <property type="protein sequence ID" value="ONI43141.1"/>
    <property type="molecule type" value="Genomic_DNA"/>
</dbReference>
<gene>
    <name evidence="1" type="ORF">AN640_06650</name>
</gene>
<accession>A0ACC8XHG9</accession>
<protein>
    <submittedName>
        <fullName evidence="1">Uncharacterized protein</fullName>
    </submittedName>
</protein>
<comment type="caution">
    <text evidence="1">The sequence shown here is derived from an EMBL/GenBank/DDBJ whole genome shotgun (WGS) entry which is preliminary data.</text>
</comment>
<evidence type="ECO:0000313" key="1">
    <source>
        <dbReference type="EMBL" id="ONI43141.1"/>
    </source>
</evidence>
<dbReference type="Proteomes" id="UP000188637">
    <property type="component" value="Unassembled WGS sequence"/>
</dbReference>
<proteinExistence type="predicted"/>
<evidence type="ECO:0000313" key="2">
    <source>
        <dbReference type="Proteomes" id="UP000188637"/>
    </source>
</evidence>
<keyword evidence="2" id="KW-1185">Reference proteome</keyword>
<organism evidence="1 2">
    <name type="scientific">Candidatus Epulonipiscium fishelsonii</name>
    <dbReference type="NCBI Taxonomy" id="77094"/>
    <lineage>
        <taxon>Bacteria</taxon>
        <taxon>Bacillati</taxon>
        <taxon>Bacillota</taxon>
        <taxon>Clostridia</taxon>
        <taxon>Lachnospirales</taxon>
        <taxon>Lachnospiraceae</taxon>
        <taxon>Candidatus Epulonipiscium</taxon>
    </lineage>
</organism>
<sequence>MNKRLKNMMMSFAVSCCLYSPLAAMPQAEINTETPITMYIDGKQISTPLMSPIILEGTTLVPIREVFEPLGASVEWYAEGNQTIITYKDKYIELQPNAEQIQINGEMFQLPIATKIMNGKVLVPIRFISEQMGFQVEWDENLRSINLMTNQTQEIDIDNQAIAEATPIEVATDNQAIEEAAIIEVATDNQAIEEAAIIEALPDQELTEVAIAEEPPISLYVDGNQIPTPLMPPIIYEGTTLVPIREVFEPLGATVEWRATDNRTIITYYDTSIILQPNSRYIQVNGKTVPLPTSTKVINNKVMVPIRFISEQMGFEVEWDGNLRSIELASNSAAQNKVQTFMSSNNKVNKKSEYDVDVDKNNIINIADIIEKPIEVNPKPNFIFDSTIEHPLAYDMVHSNIILDNVVGLDINKVSIEDKYRERKLIIDLGAKLPYENETLLVEDGLINAITIVTGNTTKVIVDQAIINTCQIRQNTSKFIIDIMRPQEKYDEIVVIDIGHGGEDPGAVNENVEEKDLNTVQAMEVKDLLEQNTDIKVYMTRETDETLTLDYRTSLSNEIDADLFVSFHNNSASSDAKGTEVYYKSDDSSEMAAEIILNNVINYTGMFNRGAKLGDTYYVLRNSDMPAILLEGGFISSSYDLPVIDTPWFTEEYGKAVYDGIVEYFNTYN</sequence>
<reference evidence="1" key="1">
    <citation type="submission" date="2016-08" db="EMBL/GenBank/DDBJ databases">
        <authorList>
            <person name="Ngugi D.K."/>
            <person name="Miyake S."/>
            <person name="Stingl U."/>
        </authorList>
    </citation>
    <scope>NUCLEOTIDE SEQUENCE</scope>
    <source>
        <strain evidence="1">SCG-D08WGA-EpuloA1</strain>
    </source>
</reference>